<feature type="region of interest" description="Disordered" evidence="1">
    <location>
        <begin position="166"/>
        <end position="204"/>
    </location>
</feature>
<feature type="compositionally biased region" description="Polar residues" evidence="1">
    <location>
        <begin position="48"/>
        <end position="70"/>
    </location>
</feature>
<sequence length="240" mass="25512">LHWDSNNMLAGHLCRIDPTYAALFSDWCTDRSNIRTCSIPIDQPIRLSRQNDPSGTCTSAPHIDSSTGPISSPHGGSSAPRALDLLERVLIYLNNSRNVLPMPIGACLLGVTGLSEEMLIPFLLAVRLGVDPSLLPSSAPGGTSQSHGRSATGDPMLLTMILGSHTTDGSSVVSDPEASSAPNKRSMSPECNLQTTLSSPKFSSENQGIVPSSVTYCLTPIGPSVEHMQRLSFSMLVDVR</sequence>
<name>A0A183AWS4_9TREM</name>
<evidence type="ECO:0000256" key="1">
    <source>
        <dbReference type="SAM" id="MobiDB-lite"/>
    </source>
</evidence>
<accession>A0A183AWS4</accession>
<protein>
    <submittedName>
        <fullName evidence="2">Anaphase-promoting complex subunit 1</fullName>
    </submittedName>
</protein>
<feature type="compositionally biased region" description="Polar residues" evidence="1">
    <location>
        <begin position="180"/>
        <end position="204"/>
    </location>
</feature>
<feature type="region of interest" description="Disordered" evidence="1">
    <location>
        <begin position="48"/>
        <end position="78"/>
    </location>
</feature>
<dbReference type="WBParaSite" id="ECPE_0001144401-mRNA-1">
    <property type="protein sequence ID" value="ECPE_0001144401-mRNA-1"/>
    <property type="gene ID" value="ECPE_0001144401"/>
</dbReference>
<proteinExistence type="predicted"/>
<evidence type="ECO:0000313" key="2">
    <source>
        <dbReference type="WBParaSite" id="ECPE_0001144401-mRNA-1"/>
    </source>
</evidence>
<reference evidence="2" key="1">
    <citation type="submission" date="2016-06" db="UniProtKB">
        <authorList>
            <consortium name="WormBaseParasite"/>
        </authorList>
    </citation>
    <scope>IDENTIFICATION</scope>
</reference>
<dbReference type="AlphaFoldDB" id="A0A183AWS4"/>
<organism evidence="2">
    <name type="scientific">Echinostoma caproni</name>
    <dbReference type="NCBI Taxonomy" id="27848"/>
    <lineage>
        <taxon>Eukaryota</taxon>
        <taxon>Metazoa</taxon>
        <taxon>Spiralia</taxon>
        <taxon>Lophotrochozoa</taxon>
        <taxon>Platyhelminthes</taxon>
        <taxon>Trematoda</taxon>
        <taxon>Digenea</taxon>
        <taxon>Plagiorchiida</taxon>
        <taxon>Echinostomata</taxon>
        <taxon>Echinostomatoidea</taxon>
        <taxon>Echinostomatidae</taxon>
        <taxon>Echinostoma</taxon>
    </lineage>
</organism>